<dbReference type="EMBL" id="CP058649">
    <property type="protein sequence ID" value="QUI24434.1"/>
    <property type="molecule type" value="Genomic_DNA"/>
</dbReference>
<reference evidence="1" key="1">
    <citation type="submission" date="2020-07" db="EMBL/GenBank/DDBJ databases">
        <title>Vallitalea pronyensis genome.</title>
        <authorList>
            <person name="Postec A."/>
        </authorList>
    </citation>
    <scope>NUCLEOTIDE SEQUENCE</scope>
    <source>
        <strain evidence="1">FatNI3</strain>
    </source>
</reference>
<dbReference type="KEGG" id="vpy:HZI73_19965"/>
<evidence type="ECO:0000313" key="1">
    <source>
        <dbReference type="EMBL" id="QUI24434.1"/>
    </source>
</evidence>
<dbReference type="Proteomes" id="UP000683246">
    <property type="component" value="Chromosome"/>
</dbReference>
<name>A0A8J8SIG3_9FIRM</name>
<evidence type="ECO:0000313" key="2">
    <source>
        <dbReference type="Proteomes" id="UP000683246"/>
    </source>
</evidence>
<protein>
    <submittedName>
        <fullName evidence="1">Uncharacterized protein</fullName>
    </submittedName>
</protein>
<organism evidence="1 2">
    <name type="scientific">Vallitalea pronyensis</name>
    <dbReference type="NCBI Taxonomy" id="1348613"/>
    <lineage>
        <taxon>Bacteria</taxon>
        <taxon>Bacillati</taxon>
        <taxon>Bacillota</taxon>
        <taxon>Clostridia</taxon>
        <taxon>Lachnospirales</taxon>
        <taxon>Vallitaleaceae</taxon>
        <taxon>Vallitalea</taxon>
    </lineage>
</organism>
<gene>
    <name evidence="1" type="ORF">HZI73_19965</name>
</gene>
<keyword evidence="2" id="KW-1185">Reference proteome</keyword>
<proteinExistence type="predicted"/>
<sequence>MKFNVREGDIMGKVTLCTDKYLDVKPIVALLETEFYDIKLFYKTESIRELKPKYLKYMTMDKSFNVIYSLIKTRETMVKSYFFKIMDWLCHDYAIDISDYAKYKVCEKTFYFSYEDILIDLEKTGIHCPHDFVTLFLSKENHDAILDYISANDGQAQMNA</sequence>
<dbReference type="AlphaFoldDB" id="A0A8J8SIG3"/>
<dbReference type="RefSeq" id="WP_212695129.1">
    <property type="nucleotide sequence ID" value="NZ_CP058649.1"/>
</dbReference>
<accession>A0A8J8SIG3</accession>